<evidence type="ECO:0000313" key="3">
    <source>
        <dbReference type="Proteomes" id="UP001642360"/>
    </source>
</evidence>
<organism evidence="2 3">
    <name type="scientific">Ilex paraguariensis</name>
    <name type="common">yerba mate</name>
    <dbReference type="NCBI Taxonomy" id="185542"/>
    <lineage>
        <taxon>Eukaryota</taxon>
        <taxon>Viridiplantae</taxon>
        <taxon>Streptophyta</taxon>
        <taxon>Embryophyta</taxon>
        <taxon>Tracheophyta</taxon>
        <taxon>Spermatophyta</taxon>
        <taxon>Magnoliopsida</taxon>
        <taxon>eudicotyledons</taxon>
        <taxon>Gunneridae</taxon>
        <taxon>Pentapetalae</taxon>
        <taxon>asterids</taxon>
        <taxon>campanulids</taxon>
        <taxon>Aquifoliales</taxon>
        <taxon>Aquifoliaceae</taxon>
        <taxon>Ilex</taxon>
    </lineage>
</organism>
<accession>A0ABC8RWU4</accession>
<gene>
    <name evidence="2" type="ORF">ILEXP_LOCUS17485</name>
</gene>
<reference evidence="2 3" key="1">
    <citation type="submission" date="2024-02" db="EMBL/GenBank/DDBJ databases">
        <authorList>
            <person name="Vignale AGUSTIN F."/>
            <person name="Sosa J E."/>
            <person name="Modenutti C."/>
        </authorList>
    </citation>
    <scope>NUCLEOTIDE SEQUENCE [LARGE SCALE GENOMIC DNA]</scope>
</reference>
<sequence length="115" mass="12605">MGAAGLSLGTEREFSSSGGDKNEEEDGEQSGPSIHISNRAFQASKVISILRQIRTLDSAIRLIWSFDAAKTISSRKPKEPEGEVSENSEKLESEDDDTHNGDAEDEDMRTVMAFK</sequence>
<dbReference type="AlphaFoldDB" id="A0ABC8RWU4"/>
<proteinExistence type="predicted"/>
<comment type="caution">
    <text evidence="2">The sequence shown here is derived from an EMBL/GenBank/DDBJ whole genome shotgun (WGS) entry which is preliminary data.</text>
</comment>
<protein>
    <submittedName>
        <fullName evidence="2">Uncharacterized protein</fullName>
    </submittedName>
</protein>
<feature type="region of interest" description="Disordered" evidence="1">
    <location>
        <begin position="1"/>
        <end position="37"/>
    </location>
</feature>
<dbReference type="Proteomes" id="UP001642360">
    <property type="component" value="Unassembled WGS sequence"/>
</dbReference>
<evidence type="ECO:0000256" key="1">
    <source>
        <dbReference type="SAM" id="MobiDB-lite"/>
    </source>
</evidence>
<feature type="compositionally biased region" description="Basic and acidic residues" evidence="1">
    <location>
        <begin position="76"/>
        <end position="91"/>
    </location>
</feature>
<feature type="region of interest" description="Disordered" evidence="1">
    <location>
        <begin position="71"/>
        <end position="115"/>
    </location>
</feature>
<dbReference type="EMBL" id="CAUOFW020001873">
    <property type="protein sequence ID" value="CAK9149446.1"/>
    <property type="molecule type" value="Genomic_DNA"/>
</dbReference>
<name>A0ABC8RWU4_9AQUA</name>
<evidence type="ECO:0000313" key="2">
    <source>
        <dbReference type="EMBL" id="CAK9149446.1"/>
    </source>
</evidence>
<feature type="compositionally biased region" description="Acidic residues" evidence="1">
    <location>
        <begin position="92"/>
        <end position="107"/>
    </location>
</feature>
<keyword evidence="3" id="KW-1185">Reference proteome</keyword>